<feature type="domain" description="Acyl-CoA oxidase/dehydrogenase middle" evidence="8">
    <location>
        <begin position="111"/>
        <end position="207"/>
    </location>
</feature>
<dbReference type="InterPro" id="IPR009075">
    <property type="entry name" value="AcylCo_DH/oxidase_C"/>
</dbReference>
<evidence type="ECO:0000313" key="10">
    <source>
        <dbReference type="EMBL" id="AWI32394.1"/>
    </source>
</evidence>
<evidence type="ECO:0000259" key="8">
    <source>
        <dbReference type="Pfam" id="PF02770"/>
    </source>
</evidence>
<dbReference type="InterPro" id="IPR046373">
    <property type="entry name" value="Acyl-CoA_Oxase/DH_mid-dom_sf"/>
</dbReference>
<dbReference type="InterPro" id="IPR009100">
    <property type="entry name" value="AcylCoA_DH/oxidase_NM_dom_sf"/>
</dbReference>
<dbReference type="AlphaFoldDB" id="A0A2S1T143"/>
<dbReference type="InterPro" id="IPR052161">
    <property type="entry name" value="Mycobact_Acyl-CoA_DH"/>
</dbReference>
<dbReference type="Gene3D" id="2.40.110.10">
    <property type="entry name" value="Butyryl-CoA Dehydrogenase, subunit A, domain 2"/>
    <property type="match status" value="1"/>
</dbReference>
<dbReference type="Pfam" id="PF02770">
    <property type="entry name" value="Acyl-CoA_dh_M"/>
    <property type="match status" value="1"/>
</dbReference>
<dbReference type="EMBL" id="CP029188">
    <property type="protein sequence ID" value="AWI32394.1"/>
    <property type="molecule type" value="Genomic_DNA"/>
</dbReference>
<keyword evidence="3 6" id="KW-0285">Flavoprotein</keyword>
<dbReference type="PANTHER" id="PTHR43292:SF4">
    <property type="entry name" value="ACYL-COA DEHYDROGENASE FADE34"/>
    <property type="match status" value="1"/>
</dbReference>
<proteinExistence type="inferred from homology"/>
<accession>A0A2S1T143</accession>
<dbReference type="PANTHER" id="PTHR43292">
    <property type="entry name" value="ACYL-COA DEHYDROGENASE"/>
    <property type="match status" value="1"/>
</dbReference>
<dbReference type="InterPro" id="IPR006091">
    <property type="entry name" value="Acyl-CoA_Oxase/DH_mid-dom"/>
</dbReference>
<organism evidence="10 11">
    <name type="scientific">Streptomyces tirandamycinicus</name>
    <dbReference type="NCBI Taxonomy" id="2174846"/>
    <lineage>
        <taxon>Bacteria</taxon>
        <taxon>Bacillati</taxon>
        <taxon>Actinomycetota</taxon>
        <taxon>Actinomycetes</taxon>
        <taxon>Kitasatosporales</taxon>
        <taxon>Streptomycetaceae</taxon>
        <taxon>Streptomyces</taxon>
    </lineage>
</organism>
<dbReference type="SUPFAM" id="SSF47203">
    <property type="entry name" value="Acyl-CoA dehydrogenase C-terminal domain-like"/>
    <property type="match status" value="1"/>
</dbReference>
<dbReference type="Pfam" id="PF02771">
    <property type="entry name" value="Acyl-CoA_dh_N"/>
    <property type="match status" value="1"/>
</dbReference>
<evidence type="ECO:0000256" key="2">
    <source>
        <dbReference type="ARBA" id="ARBA00009347"/>
    </source>
</evidence>
<dbReference type="InterPro" id="IPR013786">
    <property type="entry name" value="AcylCoA_DH/ox_N"/>
</dbReference>
<reference evidence="10 11" key="1">
    <citation type="submission" date="2018-05" db="EMBL/GenBank/DDBJ databases">
        <title>Complete genome sequence of sponge-derived Streptomyces sp. HNM0039.</title>
        <authorList>
            <person name="Huang X."/>
            <person name="Zhou S."/>
        </authorList>
    </citation>
    <scope>NUCLEOTIDE SEQUENCE [LARGE SCALE GENOMIC DNA]</scope>
    <source>
        <strain evidence="10 11">HNM0039</strain>
    </source>
</reference>
<evidence type="ECO:0000256" key="6">
    <source>
        <dbReference type="RuleBase" id="RU362125"/>
    </source>
</evidence>
<dbReference type="Gene3D" id="1.10.540.10">
    <property type="entry name" value="Acyl-CoA dehydrogenase/oxidase, N-terminal domain"/>
    <property type="match status" value="1"/>
</dbReference>
<evidence type="ECO:0000256" key="4">
    <source>
        <dbReference type="ARBA" id="ARBA00022827"/>
    </source>
</evidence>
<evidence type="ECO:0000259" key="7">
    <source>
        <dbReference type="Pfam" id="PF00441"/>
    </source>
</evidence>
<dbReference type="InterPro" id="IPR037069">
    <property type="entry name" value="AcylCoA_DH/ox_N_sf"/>
</dbReference>
<feature type="domain" description="Acyl-CoA dehydrogenase/oxidase C-terminal" evidence="7">
    <location>
        <begin position="219"/>
        <end position="376"/>
    </location>
</feature>
<dbReference type="Pfam" id="PF00441">
    <property type="entry name" value="Acyl-CoA_dh_1"/>
    <property type="match status" value="1"/>
</dbReference>
<dbReference type="FunFam" id="2.40.110.10:FF:000011">
    <property type="entry name" value="Acyl-CoA dehydrogenase FadE34"/>
    <property type="match status" value="1"/>
</dbReference>
<dbReference type="OrthoDB" id="3964153at2"/>
<feature type="domain" description="Acyl-CoA dehydrogenase/oxidase N-terminal" evidence="9">
    <location>
        <begin position="28"/>
        <end position="107"/>
    </location>
</feature>
<dbReference type="Gene3D" id="1.20.140.10">
    <property type="entry name" value="Butyryl-CoA Dehydrogenase, subunit A, domain 3"/>
    <property type="match status" value="1"/>
</dbReference>
<dbReference type="KEGG" id="stir:DDW44_29040"/>
<dbReference type="GO" id="GO:0005886">
    <property type="term" value="C:plasma membrane"/>
    <property type="evidence" value="ECO:0007669"/>
    <property type="project" value="TreeGrafter"/>
</dbReference>
<evidence type="ECO:0000313" key="11">
    <source>
        <dbReference type="Proteomes" id="UP000244900"/>
    </source>
</evidence>
<dbReference type="InterPro" id="IPR036250">
    <property type="entry name" value="AcylCo_DH-like_C"/>
</dbReference>
<sequence length="395" mass="43492">MTDAAELRLRTREFLAAHPPATTARSDFLGARFDAGLAWVHYPAGLGGLGAARSLQAVVDAELEAAGAPDNDPRRIGIGLGMAAPTILAYGTEEQKRRFLRPLWAGEEVWCQLFSEPGAGSDLAALGTRAVRDGADGDWIVNGQKVWTSSAHVARWAILIARTDPDAPKHRGITYFLCDMTDPGVEVRPLRQITGEAEFNEVFLTDVRIPDDRRLGPVGEGWKVAQTTLMNERVSIGGMRLPREGGMIGPVARTWRDRPELRTHELHQRLLTLWVEAEVARLTGERLRQQLAAGQPGPEGSGMKLGFARLNQEISGLEVELRGGEGLLYDDWTMRRPELVDFTGRDAGYRYLRSKGNSIEGGTSEVLLNIVAERVLALPPEPRNDKDVPWKDLAR</sequence>
<protein>
    <submittedName>
        <fullName evidence="10">Acyl-CoA dehydrogenase</fullName>
    </submittedName>
</protein>
<evidence type="ECO:0000256" key="3">
    <source>
        <dbReference type="ARBA" id="ARBA00022630"/>
    </source>
</evidence>
<dbReference type="GO" id="GO:0050660">
    <property type="term" value="F:flavin adenine dinucleotide binding"/>
    <property type="evidence" value="ECO:0007669"/>
    <property type="project" value="InterPro"/>
</dbReference>
<gene>
    <name evidence="10" type="ORF">DDW44_29040</name>
</gene>
<keyword evidence="5 6" id="KW-0560">Oxidoreductase</keyword>
<dbReference type="RefSeq" id="WP_017948610.1">
    <property type="nucleotide sequence ID" value="NZ_CP029188.1"/>
</dbReference>
<dbReference type="GO" id="GO:0016627">
    <property type="term" value="F:oxidoreductase activity, acting on the CH-CH group of donors"/>
    <property type="evidence" value="ECO:0007669"/>
    <property type="project" value="InterPro"/>
</dbReference>
<comment type="similarity">
    <text evidence="2 6">Belongs to the acyl-CoA dehydrogenase family.</text>
</comment>
<name>A0A2S1T143_9ACTN</name>
<comment type="cofactor">
    <cofactor evidence="1 6">
        <name>FAD</name>
        <dbReference type="ChEBI" id="CHEBI:57692"/>
    </cofactor>
</comment>
<evidence type="ECO:0000256" key="1">
    <source>
        <dbReference type="ARBA" id="ARBA00001974"/>
    </source>
</evidence>
<dbReference type="Proteomes" id="UP000244900">
    <property type="component" value="Chromosome"/>
</dbReference>
<keyword evidence="11" id="KW-1185">Reference proteome</keyword>
<keyword evidence="4 6" id="KW-0274">FAD</keyword>
<dbReference type="SUPFAM" id="SSF56645">
    <property type="entry name" value="Acyl-CoA dehydrogenase NM domain-like"/>
    <property type="match status" value="1"/>
</dbReference>
<evidence type="ECO:0000256" key="5">
    <source>
        <dbReference type="ARBA" id="ARBA00023002"/>
    </source>
</evidence>
<evidence type="ECO:0000259" key="9">
    <source>
        <dbReference type="Pfam" id="PF02771"/>
    </source>
</evidence>